<proteinExistence type="inferred from homology"/>
<evidence type="ECO:0000313" key="18">
    <source>
        <dbReference type="Proteomes" id="UP001166293"/>
    </source>
</evidence>
<evidence type="ECO:0000256" key="2">
    <source>
        <dbReference type="ARBA" id="ARBA00007405"/>
    </source>
</evidence>
<dbReference type="Pfam" id="PF08471">
    <property type="entry name" value="Ribonuc_red_2_N"/>
    <property type="match status" value="1"/>
</dbReference>
<keyword evidence="18" id="KW-1185">Reference proteome</keyword>
<dbReference type="RefSeq" id="WP_217779313.1">
    <property type="nucleotide sequence ID" value="NZ_JAHRWL010000002.1"/>
</dbReference>
<evidence type="ECO:0000256" key="13">
    <source>
        <dbReference type="RuleBase" id="RU364064"/>
    </source>
</evidence>
<dbReference type="InterPro" id="IPR024434">
    <property type="entry name" value="TSCPD_dom"/>
</dbReference>
<feature type="domain" description="Ribonucleotide reductase large subunit C-terminal" evidence="14">
    <location>
        <begin position="191"/>
        <end position="740"/>
    </location>
</feature>
<accession>A0ABS6NB01</accession>
<evidence type="ECO:0000313" key="17">
    <source>
        <dbReference type="EMBL" id="MBV2360973.1"/>
    </source>
</evidence>
<comment type="function">
    <text evidence="11 13">Catalyzes the reduction of ribonucleotides to deoxyribonucleotides. May function to provide a pool of deoxyribonucleotide precursors for DNA repair during oxygen limitation and/or for immediate growth after restoration of oxygen.</text>
</comment>
<evidence type="ECO:0000256" key="5">
    <source>
        <dbReference type="ARBA" id="ARBA00022628"/>
    </source>
</evidence>
<organism evidence="17 18">
    <name type="scientific">Thalassococcus arenae</name>
    <dbReference type="NCBI Taxonomy" id="2851652"/>
    <lineage>
        <taxon>Bacteria</taxon>
        <taxon>Pseudomonadati</taxon>
        <taxon>Pseudomonadota</taxon>
        <taxon>Alphaproteobacteria</taxon>
        <taxon>Rhodobacterales</taxon>
        <taxon>Roseobacteraceae</taxon>
        <taxon>Thalassococcus</taxon>
    </lineage>
</organism>
<keyword evidence="9" id="KW-1015">Disulfide bond</keyword>
<feature type="domain" description="Ribonucleotide reductase large subunit C-terminal" evidence="14">
    <location>
        <begin position="796"/>
        <end position="904"/>
    </location>
</feature>
<dbReference type="InterPro" id="IPR000788">
    <property type="entry name" value="RNR_lg_C"/>
</dbReference>
<sequence length="1227" mass="133145">MKIERKYTKAGEDAYAGIEFVKTTSEIRNPDGTTVFKLDELEVPASWSQVASDVIAQKYFRKAGVPTELKPVAEDDVPQFLWRSEAATEDTPRIGETSSKQVFDRLAGAWAYWGWKGGYFTTEEDARAYYDEMRHMLATQTAAPNSPQWFNTGLHWAYGIDGPSQGHHYVDHKTGKLTKSKSAYEHPQPHACFIQSVSDDLVNEGGIMDLWVREARLFKYGSGTGTNFSSLRAEGESLSGGGKSSGLMGFLKIGDRAAGAIKSGGTTRRAAKMVICDADHPDIEEFINWKVKEEQKVASLVAGSKMHEKMLNAIFDAIRAFDGTEDGAYDPKVNEALKAAVRAAKGAMIPETYIKRVLDYARQGYASIEFPTYDTDWDSEAYASVSGQNSNNSIRVTDAFLKAVREDADWELIRRTDGKVAKTVKARDLWEQVGHAAWACADPGIQFHDTVNAWHTCPEDGQIRGSNPCSEYMFLDDTACNLASMNLLTFLHDGKFDAETYMHATRLWTLTLEISVTMAQFPSKEIAQLSYDFRTLGLGYANIGGLLMNMGYGYDSPEGRALCGALTAIMTGVAYATSAEIAGELGAFKGYKKNAKHMLRVIRNHRNAAYGATSGYENLAVKPVPLDHANCPDTTLVELAMSSWDEALRLGEQHGYRNAQATVIAPTGTIGLVMDCDTTGIEPDFALVKFKKLAGGGYFKIINRSVPAALAKLGYGSAQIEEIISYAVGHQTLGNAPGINHTALIGHGFGTAQIEKIEAALATAFDIRFVFNQWTLGEAFCKDVLGIPAAKLNDPTFDMLKHLGFAKADIDAANDHVCGTMTLEGAPHLRVEHYPIFDCANPCGKKGKRFLSVDSHIHMMAAAQSFISGAISKTINMPNSATVEDCQKAYELSWSLGVKANALYRDGSKLSQPLAAALVEGDDDAADVLESGTITEKAQVLAEKIIEKVVVKEIVKSHREKMPERRKGYTQKAIVGGHKVYLRTGEYEDGSLGEIFIDMHKEGAGFRAMMNNFAIAVSVGLQYGVPLEEFVDAFTFTKFEPAGMVQGNDSIKNATSILDYIFRELAVSYLDRTDLAHVKPEGASFDDLGRGEEEGVSNIREMSESAASKSLEVLKQISSTGYLRKRLPQELVVLQGGQAGAVAFNGADPVGTLNTLVPETAIAAGGGGATMTVSTTTATSSMVMDAASKARMQGYEGEACGECGNYTLVRNGTCMKCNTCGATSGCS</sequence>
<evidence type="ECO:0000259" key="14">
    <source>
        <dbReference type="Pfam" id="PF02867"/>
    </source>
</evidence>
<keyword evidence="10 13" id="KW-0170">Cobalt</keyword>
<dbReference type="CDD" id="cd02888">
    <property type="entry name" value="RNR_II_dimer"/>
    <property type="match status" value="1"/>
</dbReference>
<dbReference type="InterPro" id="IPR013344">
    <property type="entry name" value="RNR_NrdJ/NrdZ"/>
</dbReference>
<evidence type="ECO:0000256" key="7">
    <source>
        <dbReference type="ARBA" id="ARBA00022741"/>
    </source>
</evidence>
<protein>
    <recommendedName>
        <fullName evidence="4 13">Vitamin B12-dependent ribonucleotide reductase</fullName>
        <ecNumber evidence="3 13">1.17.4.1</ecNumber>
    </recommendedName>
</protein>
<dbReference type="Pfam" id="PF02867">
    <property type="entry name" value="Ribonuc_red_lgC"/>
    <property type="match status" value="2"/>
</dbReference>
<keyword evidence="6 13" id="KW-0237">DNA synthesis</keyword>
<dbReference type="NCBIfam" id="NF005736">
    <property type="entry name" value="PRK07562.1"/>
    <property type="match status" value="1"/>
</dbReference>
<evidence type="ECO:0000256" key="11">
    <source>
        <dbReference type="ARBA" id="ARBA00025437"/>
    </source>
</evidence>
<keyword evidence="8 13" id="KW-0560">Oxidoreductase</keyword>
<keyword evidence="5 13" id="KW-0846">Cobalamin</keyword>
<evidence type="ECO:0000256" key="8">
    <source>
        <dbReference type="ARBA" id="ARBA00023002"/>
    </source>
</evidence>
<dbReference type="GO" id="GO:0004748">
    <property type="term" value="F:ribonucleoside-diphosphate reductase activity, thioredoxin disulfide as acceptor"/>
    <property type="evidence" value="ECO:0007669"/>
    <property type="project" value="UniProtKB-EC"/>
</dbReference>
<evidence type="ECO:0000256" key="4">
    <source>
        <dbReference type="ARBA" id="ARBA00014409"/>
    </source>
</evidence>
<feature type="domain" description="TSCPD" evidence="16">
    <location>
        <begin position="962"/>
        <end position="1066"/>
    </location>
</feature>
<comment type="similarity">
    <text evidence="2 13">Belongs to the ribonucleoside diphosphate reductase class-2 family.</text>
</comment>
<dbReference type="Pfam" id="PF12637">
    <property type="entry name" value="TSCPD"/>
    <property type="match status" value="1"/>
</dbReference>
<dbReference type="Proteomes" id="UP001166293">
    <property type="component" value="Unassembled WGS sequence"/>
</dbReference>
<dbReference type="NCBIfam" id="TIGR02504">
    <property type="entry name" value="NrdJ_Z"/>
    <property type="match status" value="1"/>
</dbReference>
<evidence type="ECO:0000256" key="1">
    <source>
        <dbReference type="ARBA" id="ARBA00001922"/>
    </source>
</evidence>
<evidence type="ECO:0000259" key="16">
    <source>
        <dbReference type="Pfam" id="PF12637"/>
    </source>
</evidence>
<dbReference type="EMBL" id="JAHRWL010000002">
    <property type="protein sequence ID" value="MBV2360973.1"/>
    <property type="molecule type" value="Genomic_DNA"/>
</dbReference>
<evidence type="ECO:0000256" key="3">
    <source>
        <dbReference type="ARBA" id="ARBA00012274"/>
    </source>
</evidence>
<evidence type="ECO:0000256" key="10">
    <source>
        <dbReference type="ARBA" id="ARBA00023285"/>
    </source>
</evidence>
<evidence type="ECO:0000256" key="9">
    <source>
        <dbReference type="ARBA" id="ARBA00023157"/>
    </source>
</evidence>
<keyword evidence="7 13" id="KW-0547">Nucleotide-binding</keyword>
<gene>
    <name evidence="17" type="ORF">KUH32_14495</name>
</gene>
<dbReference type="EC" id="1.17.4.1" evidence="3 13"/>
<reference evidence="17" key="1">
    <citation type="submission" date="2021-06" db="EMBL/GenBank/DDBJ databases">
        <title>Thalassococcus sp. CAU 1522 isolated from sea sand, Republic of Korea.</title>
        <authorList>
            <person name="Kim W."/>
        </authorList>
    </citation>
    <scope>NUCLEOTIDE SEQUENCE</scope>
    <source>
        <strain evidence="17">CAU 1522</strain>
    </source>
</reference>
<comment type="cofactor">
    <cofactor evidence="1 13">
        <name>adenosylcob(III)alamin</name>
        <dbReference type="ChEBI" id="CHEBI:18408"/>
    </cofactor>
</comment>
<dbReference type="PANTHER" id="PTHR43371">
    <property type="entry name" value="VITAMIN B12-DEPENDENT RIBONUCLEOTIDE REDUCTASE"/>
    <property type="match status" value="1"/>
</dbReference>
<evidence type="ECO:0000259" key="15">
    <source>
        <dbReference type="Pfam" id="PF08471"/>
    </source>
</evidence>
<dbReference type="PANTHER" id="PTHR43371:SF1">
    <property type="entry name" value="RIBONUCLEOSIDE-DIPHOSPHATE REDUCTASE"/>
    <property type="match status" value="1"/>
</dbReference>
<comment type="caution">
    <text evidence="17">The sequence shown here is derived from an EMBL/GenBank/DDBJ whole genome shotgun (WGS) entry which is preliminary data.</text>
</comment>
<dbReference type="InterPro" id="IPR013678">
    <property type="entry name" value="RNR_2_N"/>
</dbReference>
<dbReference type="InterPro" id="IPR050862">
    <property type="entry name" value="RdRp_reductase_class-2"/>
</dbReference>
<feature type="domain" description="Ribonucleotide reductase class II vitamin B12-dependent N-terminal" evidence="15">
    <location>
        <begin position="22"/>
        <end position="140"/>
    </location>
</feature>
<evidence type="ECO:0000256" key="6">
    <source>
        <dbReference type="ARBA" id="ARBA00022634"/>
    </source>
</evidence>
<evidence type="ECO:0000256" key="12">
    <source>
        <dbReference type="ARBA" id="ARBA00047754"/>
    </source>
</evidence>
<name>A0ABS6NB01_9RHOB</name>
<comment type="catalytic activity">
    <reaction evidence="12 13">
        <text>a 2'-deoxyribonucleoside 5'-diphosphate + [thioredoxin]-disulfide + H2O = a ribonucleoside 5'-diphosphate + [thioredoxin]-dithiol</text>
        <dbReference type="Rhea" id="RHEA:23252"/>
        <dbReference type="Rhea" id="RHEA-COMP:10698"/>
        <dbReference type="Rhea" id="RHEA-COMP:10700"/>
        <dbReference type="ChEBI" id="CHEBI:15377"/>
        <dbReference type="ChEBI" id="CHEBI:29950"/>
        <dbReference type="ChEBI" id="CHEBI:50058"/>
        <dbReference type="ChEBI" id="CHEBI:57930"/>
        <dbReference type="ChEBI" id="CHEBI:73316"/>
        <dbReference type="EC" id="1.17.4.1"/>
    </reaction>
</comment>